<accession>A0ABV0GMX4</accession>
<keyword evidence="1" id="KW-1133">Transmembrane helix</keyword>
<dbReference type="PANTHER" id="PTHR38468:SF1">
    <property type="entry name" value="SLL0939 PROTEIN"/>
    <property type="match status" value="1"/>
</dbReference>
<organism evidence="2 3">
    <name type="scientific">Paenarthrobacter nicotinovorans</name>
    <name type="common">Arthrobacter nicotinovorans</name>
    <dbReference type="NCBI Taxonomy" id="29320"/>
    <lineage>
        <taxon>Bacteria</taxon>
        <taxon>Bacillati</taxon>
        <taxon>Actinomycetota</taxon>
        <taxon>Actinomycetes</taxon>
        <taxon>Micrococcales</taxon>
        <taxon>Micrococcaceae</taxon>
        <taxon>Paenarthrobacter</taxon>
    </lineage>
</organism>
<proteinExistence type="predicted"/>
<feature type="transmembrane region" description="Helical" evidence="1">
    <location>
        <begin position="57"/>
        <end position="75"/>
    </location>
</feature>
<dbReference type="RefSeq" id="WP_026543117.1">
    <property type="nucleotide sequence ID" value="NZ_JAVDRC010000002.1"/>
</dbReference>
<keyword evidence="1" id="KW-0472">Membrane</keyword>
<keyword evidence="1" id="KW-0812">Transmembrane</keyword>
<evidence type="ECO:0000313" key="3">
    <source>
        <dbReference type="Proteomes" id="UP001448614"/>
    </source>
</evidence>
<feature type="transmembrane region" description="Helical" evidence="1">
    <location>
        <begin position="16"/>
        <end position="37"/>
    </location>
</feature>
<dbReference type="PANTHER" id="PTHR38468">
    <property type="entry name" value="SLL0939 PROTEIN"/>
    <property type="match status" value="1"/>
</dbReference>
<evidence type="ECO:0000256" key="1">
    <source>
        <dbReference type="SAM" id="Phobius"/>
    </source>
</evidence>
<dbReference type="InterPro" id="IPR012427">
    <property type="entry name" value="DUF1622"/>
</dbReference>
<comment type="caution">
    <text evidence="2">The sequence shown here is derived from an EMBL/GenBank/DDBJ whole genome shotgun (WGS) entry which is preliminary data.</text>
</comment>
<dbReference type="EMBL" id="JBBMFV010000004">
    <property type="protein sequence ID" value="MEO3939878.1"/>
    <property type="molecule type" value="Genomic_DNA"/>
</dbReference>
<dbReference type="Pfam" id="PF07784">
    <property type="entry name" value="DUF1622"/>
    <property type="match status" value="1"/>
</dbReference>
<dbReference type="Proteomes" id="UP001448614">
    <property type="component" value="Unassembled WGS sequence"/>
</dbReference>
<evidence type="ECO:0000313" key="2">
    <source>
        <dbReference type="EMBL" id="MEO3939878.1"/>
    </source>
</evidence>
<keyword evidence="3" id="KW-1185">Reference proteome</keyword>
<gene>
    <name evidence="2" type="ORF">V3C41_02200</name>
</gene>
<protein>
    <submittedName>
        <fullName evidence="2">DUF1622 domain-containing protein</fullName>
    </submittedName>
</protein>
<reference evidence="2 3" key="1">
    <citation type="journal article" date="2024" name="Appl. Microbiol. Biotechnol.">
        <title>Biosynthetic gene clusters with biotechnological applications in novel Antarctic isolates from Actinomycetota.</title>
        <authorList>
            <person name="Bruna P."/>
            <person name="Nunez-Montero K."/>
            <person name="Contreras M.J."/>
            <person name="Leal K."/>
            <person name="Garcia M."/>
            <person name="Abanto M."/>
            <person name="Barrientos L."/>
        </authorList>
    </citation>
    <scope>NUCLEOTIDE SEQUENCE [LARGE SCALE GENOMIC DNA]</scope>
    <source>
        <strain evidence="2 3">Se16.17</strain>
    </source>
</reference>
<sequence length="130" mass="14340">MDFQHIIEQVGRYMDAAGVAVMVIGALVSIPLALRGYQPKRARGLTPFTPYRSYRQLLGRSILLGLELLVAADIIRTVAVTPTFESVGVLAIIVLIRTFLSFSLELEITGKWPWQKEKGPDAGEPLRSTS</sequence>
<feature type="transmembrane region" description="Helical" evidence="1">
    <location>
        <begin position="87"/>
        <end position="106"/>
    </location>
</feature>
<name>A0ABV0GMX4_PAENI</name>